<feature type="domain" description="Sushi" evidence="10">
    <location>
        <begin position="759"/>
        <end position="817"/>
    </location>
</feature>
<dbReference type="GO" id="GO:0005615">
    <property type="term" value="C:extracellular space"/>
    <property type="evidence" value="ECO:0007669"/>
    <property type="project" value="TreeGrafter"/>
</dbReference>
<keyword evidence="2" id="KW-0964">Secreted</keyword>
<evidence type="ECO:0000313" key="11">
    <source>
        <dbReference type="EMBL" id="KAI4536623.1"/>
    </source>
</evidence>
<dbReference type="PANTHER" id="PTHR45785">
    <property type="entry name" value="COMPLEMENT FACTOR H-RELATED"/>
    <property type="match status" value="1"/>
</dbReference>
<evidence type="ECO:0000256" key="9">
    <source>
        <dbReference type="SAM" id="SignalP"/>
    </source>
</evidence>
<reference evidence="11" key="1">
    <citation type="submission" date="2022-03" db="EMBL/GenBank/DDBJ databases">
        <title>Genomic analyses of argali, domestic sheep and their hybrids provide insights into chromosomal evolution, heterosis and genetic basis of agronomic traits.</title>
        <authorList>
            <person name="Li M."/>
        </authorList>
    </citation>
    <scope>NUCLEOTIDE SEQUENCE</scope>
    <source>
        <strain evidence="11">CAU-MHL-2022a</strain>
        <tissue evidence="11">Skin</tissue>
    </source>
</reference>
<dbReference type="GO" id="GO:0006956">
    <property type="term" value="P:complement activation"/>
    <property type="evidence" value="ECO:0007669"/>
    <property type="project" value="TreeGrafter"/>
</dbReference>
<name>A0AAD4Y6Y6_OVIAM</name>
<protein>
    <recommendedName>
        <fullName evidence="10">Sushi domain-containing protein</fullName>
    </recommendedName>
</protein>
<evidence type="ECO:0000256" key="6">
    <source>
        <dbReference type="ARBA" id="ARBA00023157"/>
    </source>
</evidence>
<dbReference type="InterPro" id="IPR051503">
    <property type="entry name" value="ComplSys_Reg/VirEntry_Med"/>
</dbReference>
<accession>A0AAD4Y6Y6</accession>
<feature type="domain" description="Sushi" evidence="10">
    <location>
        <begin position="89"/>
        <end position="148"/>
    </location>
</feature>
<feature type="domain" description="Sushi" evidence="10">
    <location>
        <begin position="334"/>
        <end position="391"/>
    </location>
</feature>
<evidence type="ECO:0000256" key="5">
    <source>
        <dbReference type="ARBA" id="ARBA00022737"/>
    </source>
</evidence>
<dbReference type="AlphaFoldDB" id="A0AAD4Y6Y6"/>
<keyword evidence="5" id="KW-0677">Repeat</keyword>
<proteinExistence type="predicted"/>
<dbReference type="EMBL" id="JAKZEL010000015">
    <property type="protein sequence ID" value="KAI4536623.1"/>
    <property type="molecule type" value="Genomic_DNA"/>
</dbReference>
<dbReference type="FunFam" id="2.10.70.10:FF:000054">
    <property type="entry name" value="Complement inhibitory factor H"/>
    <property type="match status" value="1"/>
</dbReference>
<dbReference type="InterPro" id="IPR000436">
    <property type="entry name" value="Sushi_SCR_CCP_dom"/>
</dbReference>
<evidence type="ECO:0000256" key="8">
    <source>
        <dbReference type="PROSITE-ProRule" id="PRU00302"/>
    </source>
</evidence>
<feature type="domain" description="Sushi" evidence="10">
    <location>
        <begin position="517"/>
        <end position="578"/>
    </location>
</feature>
<comment type="subcellular location">
    <subcellularLocation>
        <location evidence="1">Secreted</location>
    </subcellularLocation>
</comment>
<keyword evidence="6 8" id="KW-1015">Disulfide bond</keyword>
<dbReference type="FunFam" id="2.10.70.10:FF:000065">
    <property type="entry name" value="Coagulation factor XIII B chain"/>
    <property type="match status" value="1"/>
</dbReference>
<feature type="domain" description="Sushi" evidence="10">
    <location>
        <begin position="640"/>
        <end position="697"/>
    </location>
</feature>
<dbReference type="FunFam" id="2.10.70.10:FF:000026">
    <property type="entry name" value="Complement inhibitory factor H"/>
    <property type="match status" value="1"/>
</dbReference>
<keyword evidence="3 8" id="KW-0768">Sushi</keyword>
<evidence type="ECO:0000256" key="2">
    <source>
        <dbReference type="ARBA" id="ARBA00022525"/>
    </source>
</evidence>
<evidence type="ECO:0000259" key="10">
    <source>
        <dbReference type="PROSITE" id="PS50923"/>
    </source>
</evidence>
<dbReference type="Proteomes" id="UP001214576">
    <property type="component" value="Unassembled WGS sequence"/>
</dbReference>
<feature type="chain" id="PRO_5042239983" description="Sushi domain-containing protein" evidence="9">
    <location>
        <begin position="21"/>
        <end position="881"/>
    </location>
</feature>
<dbReference type="SUPFAM" id="SSF57535">
    <property type="entry name" value="Complement control module/SCR domain"/>
    <property type="match status" value="14"/>
</dbReference>
<evidence type="ECO:0000256" key="1">
    <source>
        <dbReference type="ARBA" id="ARBA00004613"/>
    </source>
</evidence>
<feature type="domain" description="Sushi" evidence="10">
    <location>
        <begin position="211"/>
        <end position="269"/>
    </location>
</feature>
<feature type="disulfide bond" evidence="8">
    <location>
        <begin position="761"/>
        <end position="804"/>
    </location>
</feature>
<organism evidence="11 12">
    <name type="scientific">Ovis ammon polii</name>
    <dbReference type="NCBI Taxonomy" id="230172"/>
    <lineage>
        <taxon>Eukaryota</taxon>
        <taxon>Metazoa</taxon>
        <taxon>Chordata</taxon>
        <taxon>Craniata</taxon>
        <taxon>Vertebrata</taxon>
        <taxon>Euteleostomi</taxon>
        <taxon>Mammalia</taxon>
        <taxon>Eutheria</taxon>
        <taxon>Laurasiatheria</taxon>
        <taxon>Artiodactyla</taxon>
        <taxon>Ruminantia</taxon>
        <taxon>Pecora</taxon>
        <taxon>Bovidae</taxon>
        <taxon>Caprinae</taxon>
        <taxon>Ovis</taxon>
    </lineage>
</organism>
<dbReference type="FunFam" id="2.10.70.10:FF:000060">
    <property type="entry name" value="Complement inhibitory factor H"/>
    <property type="match status" value="2"/>
</dbReference>
<feature type="domain" description="Sushi" evidence="10">
    <location>
        <begin position="458"/>
        <end position="515"/>
    </location>
</feature>
<sequence>MKSKGLALIIILIISGELHAEEKLCGFPSVENGRIAQYYYTFESYYFPMSINQNLSFSCLVGYTTATGKREARTTCTAAGWSPEPQCFKKCPKPDLKNGYIFDSKLSYKIQENMRYRCASGYKSIAGKDEEVVQCLADGWSSQPTCRKEHETCLVPELHHGNYSTTQKTFKVKDRVRYECASGYHTASGKRTEEAECHPYGWALTPQCTKLKCSSLRVIENGYFHPVKQTYEEGDVVQFFCHKNYYLSGSDLIQCYNFGWYPESPVCEGRRNRCPPPPLPLNSNLQAYSTTYRHGETVRIECGLNFARQGAEEIRCENGKWTEPPKCVEDKQRTTCEAPPSVGNGAANPPSEVYHSGDKVAYVCERGYHLRGPGEITCNHGRWTLPPECVEPCTVNVVDMHRNNVEMKWNYEGKILHGDLIDFVCKQGYELSPSTPPSELSVQCNRGEVKYPSCIRKGVCFFPFVENGQSASSGQTYLEGATVQITCNKGYSLPDNKGSITCAEGGWSSPPECISTKKCLKTDIVVANGFFSESEYAYSVNKETQYKCKPGYMTADGKTSGTVRCLQGGWSSQPTCIKSCDRPVLVNARVKSDVTWFQLNDRLNYECHAGYENQDGRTTDSIVCGEDGWSHLPTCREPGKACRFMPQLENGYSQPSVPPYRHGVSVVLSCRNAYTMIGNTTVTCIDGIWTELPKCVATNQLKRCGKPRFYVRGQLSSYTHEFNHNARVSYKCAGKSTYVQTVCINGKWDPEPDCLESAQYCGLPPPIDNGDITSFPLSAYSPGSVVQYRCQSFYELRGNLTVTCRNGQWSEPPTCIDACIISEDRMNKNNIQLKRRNPPNRYAKTGDFIEFECKSSHKERTPIQSFRVLCQEGKFEYPTCE</sequence>
<dbReference type="InterPro" id="IPR035976">
    <property type="entry name" value="Sushi/SCR/CCP_sf"/>
</dbReference>
<evidence type="ECO:0000313" key="12">
    <source>
        <dbReference type="Proteomes" id="UP001214576"/>
    </source>
</evidence>
<dbReference type="Gene3D" id="2.10.70.10">
    <property type="entry name" value="Complement Module, domain 1"/>
    <property type="match status" value="14"/>
</dbReference>
<keyword evidence="7" id="KW-0325">Glycoprotein</keyword>
<evidence type="ECO:0000256" key="3">
    <source>
        <dbReference type="ARBA" id="ARBA00022659"/>
    </source>
</evidence>
<dbReference type="SMART" id="SM00032">
    <property type="entry name" value="CCP"/>
    <property type="match status" value="12"/>
</dbReference>
<feature type="signal peptide" evidence="9">
    <location>
        <begin position="1"/>
        <end position="20"/>
    </location>
</feature>
<gene>
    <name evidence="11" type="ORF">MG293_012826</name>
</gene>
<dbReference type="GO" id="GO:0001851">
    <property type="term" value="F:complement component C3b binding"/>
    <property type="evidence" value="ECO:0007669"/>
    <property type="project" value="TreeGrafter"/>
</dbReference>
<feature type="domain" description="Sushi" evidence="10">
    <location>
        <begin position="272"/>
        <end position="329"/>
    </location>
</feature>
<evidence type="ECO:0000256" key="7">
    <source>
        <dbReference type="ARBA" id="ARBA00023180"/>
    </source>
</evidence>
<comment type="caution">
    <text evidence="8">Lacks conserved residue(s) required for the propagation of feature annotation.</text>
</comment>
<feature type="domain" description="Sushi" evidence="10">
    <location>
        <begin position="151"/>
        <end position="210"/>
    </location>
</feature>
<dbReference type="PANTHER" id="PTHR45785:SF3">
    <property type="entry name" value="COAGULATION FACTOR XIII B CHAIN"/>
    <property type="match status" value="1"/>
</dbReference>
<dbReference type="CDD" id="cd00033">
    <property type="entry name" value="CCP"/>
    <property type="match status" value="8"/>
</dbReference>
<comment type="caution">
    <text evidence="11">The sequence shown here is derived from an EMBL/GenBank/DDBJ whole genome shotgun (WGS) entry which is preliminary data.</text>
</comment>
<dbReference type="Pfam" id="PF00084">
    <property type="entry name" value="Sushi"/>
    <property type="match status" value="11"/>
</dbReference>
<keyword evidence="12" id="KW-1185">Reference proteome</keyword>
<dbReference type="PROSITE" id="PS50923">
    <property type="entry name" value="SUSHI"/>
    <property type="match status" value="9"/>
</dbReference>
<keyword evidence="4 9" id="KW-0732">Signal</keyword>
<evidence type="ECO:0000256" key="4">
    <source>
        <dbReference type="ARBA" id="ARBA00022729"/>
    </source>
</evidence>